<dbReference type="AlphaFoldDB" id="A0A220UQG5"/>
<dbReference type="PANTHER" id="PTHR35602">
    <property type="entry name" value="ESTERASE YQIA-RELATED"/>
    <property type="match status" value="1"/>
</dbReference>
<dbReference type="Pfam" id="PF05728">
    <property type="entry name" value="UPF0227"/>
    <property type="match status" value="1"/>
</dbReference>
<dbReference type="RefSeq" id="WP_089068449.1">
    <property type="nucleotide sequence ID" value="NZ_CP022358.1"/>
</dbReference>
<organism evidence="1 2">
    <name type="scientific">Shewanella bicestrii</name>
    <dbReference type="NCBI Taxonomy" id="2018305"/>
    <lineage>
        <taxon>Bacteria</taxon>
        <taxon>Pseudomonadati</taxon>
        <taxon>Pseudomonadota</taxon>
        <taxon>Gammaproteobacteria</taxon>
        <taxon>Alteromonadales</taxon>
        <taxon>Shewanellaceae</taxon>
        <taxon>Shewanella</taxon>
    </lineage>
</organism>
<accession>A0A220UQG5</accession>
<reference evidence="1 2" key="1">
    <citation type="submission" date="2017-07" db="EMBL/GenBank/DDBJ databases">
        <title>Phenotypical and genomic characterization of a clinical isolate of Shewanella bicestrii sp. nov. producing an extended-spectrum beta-lactamase and a new oxacillinase variant.</title>
        <authorList>
            <person name="Jousset A.B."/>
            <person name="Bonnin R.A."/>
            <person name="Girlich D."/>
            <person name="Dabos L."/>
            <person name="Potron A."/>
            <person name="Dortet L."/>
            <person name="Glaser P."/>
            <person name="Naas T."/>
        </authorList>
    </citation>
    <scope>NUCLEOTIDE SEQUENCE [LARGE SCALE GENOMIC DNA]</scope>
    <source>
        <strain evidence="1 2">JAB-1</strain>
    </source>
</reference>
<dbReference type="KEGG" id="sbj:CF168_17120"/>
<protein>
    <submittedName>
        <fullName evidence="1">Esterase YqiA</fullName>
    </submittedName>
</protein>
<proteinExistence type="predicted"/>
<evidence type="ECO:0000313" key="2">
    <source>
        <dbReference type="Proteomes" id="UP000198367"/>
    </source>
</evidence>
<sequence length="195" mass="22070">MLLYIHGFNSSPFSDKAVMTAQYMAEHHPSLALALAFHQPQLPNTPKAAMALLLQYVEAAKQAGEPLSYIGSSLGGYFASYLAEHYGGRAVLVNPAVKPFELFDEFMGPQFNPYTEEHYQVLPEHKQEVAEFNTAVIRNPDRFLVLLQTGDEVLDYREALHKYHHCQLRIEAGGDHSFVGYERYLQTVSQFLHLP</sequence>
<dbReference type="InterPro" id="IPR029058">
    <property type="entry name" value="AB_hydrolase_fold"/>
</dbReference>
<gene>
    <name evidence="1" type="ORF">CF168_17120</name>
</gene>
<dbReference type="EMBL" id="CP022358">
    <property type="protein sequence ID" value="ASK70438.1"/>
    <property type="molecule type" value="Genomic_DNA"/>
</dbReference>
<keyword evidence="2" id="KW-1185">Reference proteome</keyword>
<dbReference type="SUPFAM" id="SSF53474">
    <property type="entry name" value="alpha/beta-Hydrolases"/>
    <property type="match status" value="1"/>
</dbReference>
<dbReference type="Gene3D" id="3.40.50.1820">
    <property type="entry name" value="alpha/beta hydrolase"/>
    <property type="match status" value="1"/>
</dbReference>
<name>A0A220UQG5_9GAMM</name>
<evidence type="ECO:0000313" key="1">
    <source>
        <dbReference type="EMBL" id="ASK70438.1"/>
    </source>
</evidence>
<dbReference type="Proteomes" id="UP000198367">
    <property type="component" value="Chromosome"/>
</dbReference>
<dbReference type="InterPro" id="IPR008886">
    <property type="entry name" value="UPF0227/Esterase_YqiA"/>
</dbReference>
<dbReference type="PANTHER" id="PTHR35602:SF3">
    <property type="entry name" value="ESTERASE YQIA"/>
    <property type="match status" value="1"/>
</dbReference>